<feature type="transmembrane region" description="Helical" evidence="8">
    <location>
        <begin position="14"/>
        <end position="32"/>
    </location>
</feature>
<evidence type="ECO:0000256" key="1">
    <source>
        <dbReference type="ARBA" id="ARBA00004651"/>
    </source>
</evidence>
<keyword evidence="6 8" id="KW-1133">Transmembrane helix</keyword>
<name>A0A2D2LVX8_FAUOS</name>
<keyword evidence="5 8" id="KW-0812">Transmembrane</keyword>
<gene>
    <name evidence="9" type="ORF">NP7_07990</name>
</gene>
<feature type="transmembrane region" description="Helical" evidence="8">
    <location>
        <begin position="224"/>
        <end position="242"/>
    </location>
</feature>
<evidence type="ECO:0000256" key="3">
    <source>
        <dbReference type="ARBA" id="ARBA00022448"/>
    </source>
</evidence>
<organism evidence="9 10">
    <name type="scientific">Faucicola osloensis</name>
    <name type="common">Moraxella osloensis</name>
    <dbReference type="NCBI Taxonomy" id="34062"/>
    <lineage>
        <taxon>Bacteria</taxon>
        <taxon>Pseudomonadati</taxon>
        <taxon>Pseudomonadota</taxon>
        <taxon>Gammaproteobacteria</taxon>
        <taxon>Moraxellales</taxon>
        <taxon>Moraxellaceae</taxon>
        <taxon>Faucicola</taxon>
    </lineage>
</organism>
<sequence length="408" mass="46392">MYNPSPYQFTKDVFFKRVFISLFLVAIGYIIYQLQSVILPFLVAFILSYAINPLVQKLQDKAHIRRWVAILLVYLSTALMIGLILWWLIPLVWEQLQSAWKYVPTAIDYYNNTLRGWVRSQTPIRLPAMQVRDMSKGLVDFLKENYNITDARSFFTNLILSGMSVINVAGIVVLVPILMFYFLYNWDERLIKIRHMIPNRYIPSVYRIAKESDEALMSFIKGQLLVMVLLGMVYAVQLQLIGLKVGLIIGMIAGIASFVPYLGFTLGFIAAIIAGLFQFGVDWVHLVLIVGAFMVGQAVEGYILQPLLLGDKIGLSPLWVMFAVLAGASLAGIAGMLIALPLAAVLKVLFQHAYDSYRETEFYKGDAQYSLFKEENLMDVKLEQQQKEIAEKIEKANTSWIARIKNIF</sequence>
<comment type="similarity">
    <text evidence="2">Belongs to the autoinducer-2 exporter (AI-2E) (TC 2.A.86) family.</text>
</comment>
<evidence type="ECO:0000313" key="9">
    <source>
        <dbReference type="EMBL" id="ATR79188.1"/>
    </source>
</evidence>
<evidence type="ECO:0000256" key="5">
    <source>
        <dbReference type="ARBA" id="ARBA00022692"/>
    </source>
</evidence>
<dbReference type="InterPro" id="IPR002549">
    <property type="entry name" value="AI-2E-like"/>
</dbReference>
<feature type="transmembrane region" description="Helical" evidence="8">
    <location>
        <begin position="317"/>
        <end position="350"/>
    </location>
</feature>
<comment type="subcellular location">
    <subcellularLocation>
        <location evidence="1">Cell membrane</location>
        <topology evidence="1">Multi-pass membrane protein</topology>
    </subcellularLocation>
</comment>
<evidence type="ECO:0000256" key="4">
    <source>
        <dbReference type="ARBA" id="ARBA00022475"/>
    </source>
</evidence>
<evidence type="ECO:0000256" key="2">
    <source>
        <dbReference type="ARBA" id="ARBA00009773"/>
    </source>
</evidence>
<feature type="transmembrane region" description="Helical" evidence="8">
    <location>
        <begin position="248"/>
        <end position="276"/>
    </location>
</feature>
<evidence type="ECO:0000313" key="10">
    <source>
        <dbReference type="Proteomes" id="UP000229340"/>
    </source>
</evidence>
<reference evidence="10" key="1">
    <citation type="submission" date="2017-11" db="EMBL/GenBank/DDBJ databases">
        <title>Complete genome sequence of Moraxella osloensis NP7 isolated from human skin.</title>
        <authorList>
            <person name="Lee K."/>
            <person name="Lim J.Y."/>
            <person name="Hwang I."/>
        </authorList>
    </citation>
    <scope>NUCLEOTIDE SEQUENCE [LARGE SCALE GENOMIC DNA]</scope>
    <source>
        <strain evidence="10">NP7</strain>
    </source>
</reference>
<evidence type="ECO:0000256" key="6">
    <source>
        <dbReference type="ARBA" id="ARBA00022989"/>
    </source>
</evidence>
<dbReference type="EMBL" id="CP024443">
    <property type="protein sequence ID" value="ATR79188.1"/>
    <property type="molecule type" value="Genomic_DNA"/>
</dbReference>
<keyword evidence="4" id="KW-1003">Cell membrane</keyword>
<evidence type="ECO:0000256" key="7">
    <source>
        <dbReference type="ARBA" id="ARBA00023136"/>
    </source>
</evidence>
<dbReference type="RefSeq" id="WP_100270404.1">
    <property type="nucleotide sequence ID" value="NZ_CP024443.1"/>
</dbReference>
<dbReference type="AlphaFoldDB" id="A0A2D2LVX8"/>
<dbReference type="GO" id="GO:0005886">
    <property type="term" value="C:plasma membrane"/>
    <property type="evidence" value="ECO:0007669"/>
    <property type="project" value="UniProtKB-SubCell"/>
</dbReference>
<dbReference type="STRING" id="34062.AXE82_04085"/>
<keyword evidence="3" id="KW-0813">Transport</keyword>
<evidence type="ECO:0000256" key="8">
    <source>
        <dbReference type="SAM" id="Phobius"/>
    </source>
</evidence>
<feature type="transmembrane region" description="Helical" evidence="8">
    <location>
        <begin position="283"/>
        <end position="305"/>
    </location>
</feature>
<dbReference type="PANTHER" id="PTHR21716:SF53">
    <property type="entry name" value="PERMEASE PERM-RELATED"/>
    <property type="match status" value="1"/>
</dbReference>
<accession>A0A2D2LVX8</accession>
<feature type="transmembrane region" description="Helical" evidence="8">
    <location>
        <begin position="158"/>
        <end position="184"/>
    </location>
</feature>
<feature type="transmembrane region" description="Helical" evidence="8">
    <location>
        <begin position="67"/>
        <end position="89"/>
    </location>
</feature>
<dbReference type="PANTHER" id="PTHR21716">
    <property type="entry name" value="TRANSMEMBRANE PROTEIN"/>
    <property type="match status" value="1"/>
</dbReference>
<keyword evidence="7 8" id="KW-0472">Membrane</keyword>
<dbReference type="GO" id="GO:0055085">
    <property type="term" value="P:transmembrane transport"/>
    <property type="evidence" value="ECO:0007669"/>
    <property type="project" value="TreeGrafter"/>
</dbReference>
<protein>
    <submittedName>
        <fullName evidence="9">AI-2E family transporter</fullName>
    </submittedName>
</protein>
<dbReference type="Proteomes" id="UP000229340">
    <property type="component" value="Chromosome"/>
</dbReference>
<feature type="transmembrane region" description="Helical" evidence="8">
    <location>
        <begin position="38"/>
        <end position="55"/>
    </location>
</feature>
<proteinExistence type="inferred from homology"/>
<dbReference type="Pfam" id="PF01594">
    <property type="entry name" value="AI-2E_transport"/>
    <property type="match status" value="1"/>
</dbReference>